<feature type="signal peptide" evidence="1">
    <location>
        <begin position="1"/>
        <end position="20"/>
    </location>
</feature>
<reference evidence="4" key="2">
    <citation type="submission" date="2017-09" db="EMBL/GenBank/DDBJ databases">
        <title>FDA dAtabase for Regulatory Grade micrObial Sequences (FDA-ARGOS): Supporting development and validation of Infectious Disease Dx tests.</title>
        <authorList>
            <person name="Minogue T."/>
            <person name="Wolcott M."/>
            <person name="Wasieloski L."/>
            <person name="Aguilar W."/>
            <person name="Moore D."/>
            <person name="Tallon L."/>
            <person name="Sadzewicz L."/>
            <person name="Ott S."/>
            <person name="Zhao X."/>
            <person name="Nagaraj S."/>
            <person name="Vavikolanu K."/>
            <person name="Aluvathingal J."/>
            <person name="Nadendla S."/>
            <person name="Sichtig H."/>
        </authorList>
    </citation>
    <scope>NUCLEOTIDE SEQUENCE [LARGE SCALE GENOMIC DNA]</scope>
    <source>
        <strain evidence="4">FDAARGOS_387</strain>
    </source>
</reference>
<dbReference type="AlphaFoldDB" id="A0A2C6DLL4"/>
<name>A0A2C6DLL4_9GAMM</name>
<sequence length="178" mass="19493">MTSRLLVALSLCFYSCLALAQTDWREGVVFPKYVGALHSGSGFSGMLVATSNSEWDDNWTIVPDALPDFHRVENVTKGEQIFVLTFFSNPTVNEYQAVDIACDLQLVKPDGSASFSKKDVACFQGMLVGNVTDLTMAIPVIGFTSEEGDPKGVWKVNVTLKDKLGKQQIPMTVSFTNK</sequence>
<reference evidence="3 5" key="3">
    <citation type="submission" date="2019-03" db="EMBL/GenBank/DDBJ databases">
        <authorList>
            <consortium name="Pathogen Informatics"/>
        </authorList>
    </citation>
    <scope>NUCLEOTIDE SEQUENCE [LARGE SCALE GENOMIC DNA]</scope>
    <source>
        <strain evidence="3 5">NCTC12282</strain>
    </source>
</reference>
<proteinExistence type="predicted"/>
<evidence type="ECO:0000313" key="2">
    <source>
        <dbReference type="EMBL" id="PHI29345.1"/>
    </source>
</evidence>
<accession>A0A2C6DLL4</accession>
<dbReference type="RefSeq" id="WP_051323304.1">
    <property type="nucleotide sequence ID" value="NZ_BRLG01000007.1"/>
</dbReference>
<evidence type="ECO:0000313" key="4">
    <source>
        <dbReference type="Proteomes" id="UP000224974"/>
    </source>
</evidence>
<dbReference type="OrthoDB" id="6977947at2"/>
<dbReference type="Proteomes" id="UP000224974">
    <property type="component" value="Unassembled WGS sequence"/>
</dbReference>
<evidence type="ECO:0000313" key="3">
    <source>
        <dbReference type="EMBL" id="VFS47582.1"/>
    </source>
</evidence>
<keyword evidence="4" id="KW-1185">Reference proteome</keyword>
<gene>
    <name evidence="2" type="ORF">CRN84_08405</name>
    <name evidence="3" type="ORF">NCTC12282_02520</name>
</gene>
<feature type="chain" id="PRO_5036036626" evidence="1">
    <location>
        <begin position="21"/>
        <end position="178"/>
    </location>
</feature>
<dbReference type="Proteomes" id="UP000373449">
    <property type="component" value="Unassembled WGS sequence"/>
</dbReference>
<protein>
    <submittedName>
        <fullName evidence="2">Uncharacterized protein</fullName>
    </submittedName>
</protein>
<reference evidence="2" key="1">
    <citation type="submission" date="2017-09" db="EMBL/GenBank/DDBJ databases">
        <title>FDA dAtabase for Regulatory Grade micrObial Sequences (FDA-ARGOS): Supporting development and validation of Infectious Disease Dx tests.</title>
        <authorList>
            <person name="Minogue T."/>
            <person name="Wolcott M."/>
            <person name="Wasieloski L."/>
            <person name="Aguilar W."/>
            <person name="Moore D."/>
            <person name="Tallon L.J."/>
            <person name="Sadzewicz L."/>
            <person name="Ott S."/>
            <person name="Zhao X."/>
            <person name="Nagaraj S."/>
            <person name="Vavikolanu K."/>
            <person name="Aluvathingal J."/>
            <person name="Nadendla S."/>
            <person name="Sichtig H."/>
        </authorList>
    </citation>
    <scope>NUCLEOTIDE SEQUENCE</scope>
    <source>
        <strain evidence="2">FDAARGOS_387</strain>
    </source>
</reference>
<dbReference type="EMBL" id="PDDX01000001">
    <property type="protein sequence ID" value="PHI29345.1"/>
    <property type="molecule type" value="Genomic_DNA"/>
</dbReference>
<organism evidence="2 4">
    <name type="scientific">Budvicia aquatica</name>
    <dbReference type="NCBI Taxonomy" id="82979"/>
    <lineage>
        <taxon>Bacteria</taxon>
        <taxon>Pseudomonadati</taxon>
        <taxon>Pseudomonadota</taxon>
        <taxon>Gammaproteobacteria</taxon>
        <taxon>Enterobacterales</taxon>
        <taxon>Budviciaceae</taxon>
        <taxon>Budvicia</taxon>
    </lineage>
</organism>
<keyword evidence="1" id="KW-0732">Signal</keyword>
<dbReference type="EMBL" id="CAADJA010000002">
    <property type="protein sequence ID" value="VFS47582.1"/>
    <property type="molecule type" value="Genomic_DNA"/>
</dbReference>
<evidence type="ECO:0000256" key="1">
    <source>
        <dbReference type="SAM" id="SignalP"/>
    </source>
</evidence>
<evidence type="ECO:0000313" key="5">
    <source>
        <dbReference type="Proteomes" id="UP000373449"/>
    </source>
</evidence>